<evidence type="ECO:0008006" key="4">
    <source>
        <dbReference type="Google" id="ProtNLM"/>
    </source>
</evidence>
<evidence type="ECO:0000313" key="3">
    <source>
        <dbReference type="Proteomes" id="UP000741282"/>
    </source>
</evidence>
<keyword evidence="1" id="KW-1133">Transmembrane helix</keyword>
<reference evidence="2" key="2">
    <citation type="journal article" date="2021" name="Microbiome">
        <title>Successional dynamics and alternative stable states in a saline activated sludge microbial community over 9 years.</title>
        <authorList>
            <person name="Wang Y."/>
            <person name="Ye J."/>
            <person name="Ju F."/>
            <person name="Liu L."/>
            <person name="Boyd J.A."/>
            <person name="Deng Y."/>
            <person name="Parks D.H."/>
            <person name="Jiang X."/>
            <person name="Yin X."/>
            <person name="Woodcroft B.J."/>
            <person name="Tyson G.W."/>
            <person name="Hugenholtz P."/>
            <person name="Polz M.F."/>
            <person name="Zhang T."/>
        </authorList>
    </citation>
    <scope>NUCLEOTIDE SEQUENCE</scope>
    <source>
        <strain evidence="2">HKST-UBA17</strain>
    </source>
</reference>
<feature type="transmembrane region" description="Helical" evidence="1">
    <location>
        <begin position="6"/>
        <end position="29"/>
    </location>
</feature>
<proteinExistence type="predicted"/>
<evidence type="ECO:0000256" key="1">
    <source>
        <dbReference type="SAM" id="Phobius"/>
    </source>
</evidence>
<evidence type="ECO:0000313" key="2">
    <source>
        <dbReference type="EMBL" id="MCA9376897.1"/>
    </source>
</evidence>
<accession>A0A955I1X4</accession>
<reference evidence="2" key="1">
    <citation type="submission" date="2020-04" db="EMBL/GenBank/DDBJ databases">
        <authorList>
            <person name="Zhang T."/>
        </authorList>
    </citation>
    <scope>NUCLEOTIDE SEQUENCE</scope>
    <source>
        <strain evidence="2">HKST-UBA17</strain>
    </source>
</reference>
<dbReference type="Proteomes" id="UP000741282">
    <property type="component" value="Unassembled WGS sequence"/>
</dbReference>
<protein>
    <recommendedName>
        <fullName evidence="4">DUF948 domain-containing protein</fullName>
    </recommendedName>
</protein>
<dbReference type="AlphaFoldDB" id="A0A955I1X4"/>
<sequence>MDNQIPAVFWMVVISGLSILLGMILYYLAMILREATNTMSEVTKTVQKSNVLLDDAAEVVSVAKTSAKKLEETVDEVNKAIIVPVRSIGSVLHTVSGFIEGFRDNSE</sequence>
<dbReference type="EMBL" id="JAGQLN010000010">
    <property type="protein sequence ID" value="MCA9376897.1"/>
    <property type="molecule type" value="Genomic_DNA"/>
</dbReference>
<keyword evidence="1" id="KW-0812">Transmembrane</keyword>
<gene>
    <name evidence="2" type="ORF">KC685_03185</name>
</gene>
<keyword evidence="1" id="KW-0472">Membrane</keyword>
<comment type="caution">
    <text evidence="2">The sequence shown here is derived from an EMBL/GenBank/DDBJ whole genome shotgun (WGS) entry which is preliminary data.</text>
</comment>
<organism evidence="2 3">
    <name type="scientific">Candidatus Dojkabacteria bacterium</name>
    <dbReference type="NCBI Taxonomy" id="2099670"/>
    <lineage>
        <taxon>Bacteria</taxon>
        <taxon>Candidatus Dojkabacteria</taxon>
    </lineage>
</organism>
<name>A0A955I1X4_9BACT</name>